<gene>
    <name evidence="1" type="ORF">PHLCEN_2v9332</name>
</gene>
<evidence type="ECO:0000313" key="1">
    <source>
        <dbReference type="EMBL" id="PSR75084.1"/>
    </source>
</evidence>
<dbReference type="SUPFAM" id="SSF53474">
    <property type="entry name" value="alpha/beta-Hydrolases"/>
    <property type="match status" value="1"/>
</dbReference>
<accession>A0A2R6NR33</accession>
<comment type="caution">
    <text evidence="1">The sequence shown here is derived from an EMBL/GenBank/DDBJ whole genome shotgun (WGS) entry which is preliminary data.</text>
</comment>
<evidence type="ECO:0000313" key="2">
    <source>
        <dbReference type="Proteomes" id="UP000186601"/>
    </source>
</evidence>
<dbReference type="OrthoDB" id="2152248at2759"/>
<dbReference type="EMBL" id="MLYV02000932">
    <property type="protein sequence ID" value="PSR75084.1"/>
    <property type="molecule type" value="Genomic_DNA"/>
</dbReference>
<dbReference type="AlphaFoldDB" id="A0A2R6NR33"/>
<sequence length="119" mass="12829">MDGSLGGHSTWIILLRTSRVAAWRYLSLITARANYSQAHIPVSPPYCPSPSLPSYIATHDPINTPYTASLDSSNPFMNKIKKVLALCGESDSLGPFEQSRKFVEGLNVEGGGCDGRCGI</sequence>
<protein>
    <submittedName>
        <fullName evidence="1">Uncharacterized protein</fullName>
    </submittedName>
</protein>
<dbReference type="Gene3D" id="3.40.50.1820">
    <property type="entry name" value="alpha/beta hydrolase"/>
    <property type="match status" value="1"/>
</dbReference>
<reference evidence="1 2" key="1">
    <citation type="submission" date="2018-02" db="EMBL/GenBank/DDBJ databases">
        <title>Genome sequence of the basidiomycete white-rot fungus Phlebia centrifuga.</title>
        <authorList>
            <person name="Granchi Z."/>
            <person name="Peng M."/>
            <person name="de Vries R.P."/>
            <person name="Hilden K."/>
            <person name="Makela M.R."/>
            <person name="Grigoriev I."/>
            <person name="Riley R."/>
        </authorList>
    </citation>
    <scope>NUCLEOTIDE SEQUENCE [LARGE SCALE GENOMIC DNA]</scope>
    <source>
        <strain evidence="1 2">FBCC195</strain>
    </source>
</reference>
<keyword evidence="2" id="KW-1185">Reference proteome</keyword>
<dbReference type="InterPro" id="IPR029058">
    <property type="entry name" value="AB_hydrolase_fold"/>
</dbReference>
<dbReference type="Proteomes" id="UP000186601">
    <property type="component" value="Unassembled WGS sequence"/>
</dbReference>
<name>A0A2R6NR33_9APHY</name>
<organism evidence="1 2">
    <name type="scientific">Hermanssonia centrifuga</name>
    <dbReference type="NCBI Taxonomy" id="98765"/>
    <lineage>
        <taxon>Eukaryota</taxon>
        <taxon>Fungi</taxon>
        <taxon>Dikarya</taxon>
        <taxon>Basidiomycota</taxon>
        <taxon>Agaricomycotina</taxon>
        <taxon>Agaricomycetes</taxon>
        <taxon>Polyporales</taxon>
        <taxon>Meruliaceae</taxon>
        <taxon>Hermanssonia</taxon>
    </lineage>
</organism>
<dbReference type="STRING" id="98765.A0A2R6NR33"/>
<proteinExistence type="predicted"/>